<dbReference type="Gene3D" id="1.10.340.30">
    <property type="entry name" value="Hypothetical protein, domain 2"/>
    <property type="match status" value="1"/>
</dbReference>
<dbReference type="PANTHER" id="PTHR43003">
    <property type="entry name" value="DNA-3-METHYLADENINE GLYCOSYLASE"/>
    <property type="match status" value="1"/>
</dbReference>
<gene>
    <name evidence="3" type="ORF">JOF34_000902</name>
</gene>
<keyword evidence="4" id="KW-1185">Reference proteome</keyword>
<accession>A0ABS4ZGA4</accession>
<organism evidence="3 4">
    <name type="scientific">Microbacterium amylolyticum</name>
    <dbReference type="NCBI Taxonomy" id="936337"/>
    <lineage>
        <taxon>Bacteria</taxon>
        <taxon>Bacillati</taxon>
        <taxon>Actinomycetota</taxon>
        <taxon>Actinomycetes</taxon>
        <taxon>Micrococcales</taxon>
        <taxon>Microbacteriaceae</taxon>
        <taxon>Microbacterium</taxon>
    </lineage>
</organism>
<protein>
    <submittedName>
        <fullName evidence="3">3-methyladenine DNA glycosylase/8-oxoguanine DNA glycosylase</fullName>
    </submittedName>
</protein>
<keyword evidence="1" id="KW-0227">DNA damage</keyword>
<evidence type="ECO:0000256" key="1">
    <source>
        <dbReference type="ARBA" id="ARBA00022763"/>
    </source>
</evidence>
<reference evidence="3 4" key="1">
    <citation type="submission" date="2021-03" db="EMBL/GenBank/DDBJ databases">
        <title>Sequencing the genomes of 1000 actinobacteria strains.</title>
        <authorList>
            <person name="Klenk H.-P."/>
        </authorList>
    </citation>
    <scope>NUCLEOTIDE SEQUENCE [LARGE SCALE GENOMIC DNA]</scope>
    <source>
        <strain evidence="3 4">DSM 24221</strain>
    </source>
</reference>
<dbReference type="EMBL" id="JAGIOL010000001">
    <property type="protein sequence ID" value="MBP2436316.1"/>
    <property type="molecule type" value="Genomic_DNA"/>
</dbReference>
<dbReference type="RefSeq" id="WP_241244961.1">
    <property type="nucleotide sequence ID" value="NZ_CP049253.1"/>
</dbReference>
<evidence type="ECO:0000256" key="2">
    <source>
        <dbReference type="ARBA" id="ARBA00023204"/>
    </source>
</evidence>
<dbReference type="InterPro" id="IPR011257">
    <property type="entry name" value="DNA_glycosylase"/>
</dbReference>
<evidence type="ECO:0000313" key="4">
    <source>
        <dbReference type="Proteomes" id="UP001519362"/>
    </source>
</evidence>
<sequence>MDVSPLRTDYRPRRALDLAATAGVFQRGPGDPAQRSHAGVIWRATRTPLGAATTALAQRADGRVSIACWGPGAEWAIAQAPALCGAEDQPDPFDAARHPLIDATYRRNRGLLIARTDLVLDAVAQAIIEQKVTLRQAFGAWRRLVTRFGSPAPGPVPFPLVVPPSASGWRRIPSWAWHAAGLEPPQARTLVQTATRADSLIRAINAAPPDGQDAILQSLRGIGAWTSAEVRTRAFGDPDAVAVGDFHLSHHVGYALTGSRTDDDGMLALLEPWRGQRQRVIRLILRSGATGPRRGPRLHIEDHRSR</sequence>
<keyword evidence="2" id="KW-0234">DNA repair</keyword>
<proteinExistence type="predicted"/>
<dbReference type="SUPFAM" id="SSF48150">
    <property type="entry name" value="DNA-glycosylase"/>
    <property type="match status" value="1"/>
</dbReference>
<comment type="caution">
    <text evidence="3">The sequence shown here is derived from an EMBL/GenBank/DDBJ whole genome shotgun (WGS) entry which is preliminary data.</text>
</comment>
<evidence type="ECO:0000313" key="3">
    <source>
        <dbReference type="EMBL" id="MBP2436316.1"/>
    </source>
</evidence>
<dbReference type="Proteomes" id="UP001519362">
    <property type="component" value="Unassembled WGS sequence"/>
</dbReference>
<dbReference type="InterPro" id="IPR051912">
    <property type="entry name" value="Alkylbase_DNA_Glycosylase/TA"/>
</dbReference>
<dbReference type="PANTHER" id="PTHR43003:SF6">
    <property type="entry name" value="DNA GLYCOSYLASE"/>
    <property type="match status" value="1"/>
</dbReference>
<name>A0ABS4ZGA4_9MICO</name>